<gene>
    <name evidence="2" type="ORF">MHI_LOCUS939470</name>
</gene>
<dbReference type="AlphaFoldDB" id="A0A6V7HHZ6"/>
<feature type="region of interest" description="Disordered" evidence="1">
    <location>
        <begin position="103"/>
        <end position="150"/>
    </location>
</feature>
<evidence type="ECO:0000256" key="1">
    <source>
        <dbReference type="SAM" id="MobiDB-lite"/>
    </source>
</evidence>
<reference evidence="2" key="1">
    <citation type="submission" date="2020-07" db="EMBL/GenBank/DDBJ databases">
        <authorList>
            <person name="Nazaruddin N."/>
        </authorList>
    </citation>
    <scope>NUCLEOTIDE SEQUENCE</scope>
</reference>
<dbReference type="Proteomes" id="UP000752696">
    <property type="component" value="Unassembled WGS sequence"/>
</dbReference>
<dbReference type="OrthoDB" id="10438068at2759"/>
<proteinExistence type="predicted"/>
<accession>A0A6V7HHZ6</accession>
<name>A0A6V7HHZ6_9HYME</name>
<evidence type="ECO:0000313" key="2">
    <source>
        <dbReference type="EMBL" id="CAD1480494.1"/>
    </source>
</evidence>
<comment type="caution">
    <text evidence="2">The sequence shown here is derived from an EMBL/GenBank/DDBJ whole genome shotgun (WGS) entry which is preliminary data.</text>
</comment>
<organism evidence="2 3">
    <name type="scientific">Heterotrigona itama</name>
    <dbReference type="NCBI Taxonomy" id="395501"/>
    <lineage>
        <taxon>Eukaryota</taxon>
        <taxon>Metazoa</taxon>
        <taxon>Ecdysozoa</taxon>
        <taxon>Arthropoda</taxon>
        <taxon>Hexapoda</taxon>
        <taxon>Insecta</taxon>
        <taxon>Pterygota</taxon>
        <taxon>Neoptera</taxon>
        <taxon>Endopterygota</taxon>
        <taxon>Hymenoptera</taxon>
        <taxon>Apocrita</taxon>
        <taxon>Aculeata</taxon>
        <taxon>Apoidea</taxon>
        <taxon>Anthophila</taxon>
        <taxon>Apidae</taxon>
        <taxon>Heterotrigona</taxon>
    </lineage>
</organism>
<dbReference type="EMBL" id="CAJDYZ010012035">
    <property type="protein sequence ID" value="CAD1480494.1"/>
    <property type="molecule type" value="Genomic_DNA"/>
</dbReference>
<protein>
    <submittedName>
        <fullName evidence="2">Uncharacterized protein</fullName>
    </submittedName>
</protein>
<keyword evidence="3" id="KW-1185">Reference proteome</keyword>
<evidence type="ECO:0000313" key="3">
    <source>
        <dbReference type="Proteomes" id="UP000752696"/>
    </source>
</evidence>
<sequence>MRGSILAWYVAIWTQRVAPRRNRASAVVFHSAASRNTGTQKDRKPRVCGPDSSAERCSIGFHRSRAGCRRYHGIILVCRVIAEINYVRDEILGRLSIANARLTRKKEEEEEKTENSRSAAVSRVHKNGTYGVTGSTVDPWLTARDKSEEK</sequence>